<dbReference type="AlphaFoldDB" id="A0A6L5YFI2"/>
<keyword evidence="4 6" id="KW-1133">Transmembrane helix</keyword>
<keyword evidence="3 6" id="KW-0812">Transmembrane</keyword>
<reference evidence="7 8" key="1">
    <citation type="submission" date="2019-08" db="EMBL/GenBank/DDBJ databases">
        <title>In-depth cultivation of the pig gut microbiome towards novel bacterial diversity and tailored functional studies.</title>
        <authorList>
            <person name="Wylensek D."/>
            <person name="Hitch T.C.A."/>
            <person name="Clavel T."/>
        </authorList>
    </citation>
    <scope>NUCLEOTIDE SEQUENCE [LARGE SCALE GENOMIC DNA]</scope>
    <source>
        <strain evidence="7 8">WCA3-601-WT-6H</strain>
    </source>
</reference>
<dbReference type="RefSeq" id="WP_154494917.1">
    <property type="nucleotide sequence ID" value="NZ_VUMU01000001.1"/>
</dbReference>
<comment type="catalytic activity">
    <reaction evidence="6">
        <text>L-lysyl-tRNA(Lys) + a 1,2-diacyl-sn-glycero-3-phospho-(1'-sn-glycerol) = a 1,2-diacyl-sn-glycero-3-phospho-1'-(3'-O-L-lysyl)-sn-glycerol + tRNA(Lys)</text>
        <dbReference type="Rhea" id="RHEA:10668"/>
        <dbReference type="Rhea" id="RHEA-COMP:9696"/>
        <dbReference type="Rhea" id="RHEA-COMP:9697"/>
        <dbReference type="ChEBI" id="CHEBI:64716"/>
        <dbReference type="ChEBI" id="CHEBI:75792"/>
        <dbReference type="ChEBI" id="CHEBI:78442"/>
        <dbReference type="ChEBI" id="CHEBI:78529"/>
        <dbReference type="EC" id="2.3.2.3"/>
    </reaction>
</comment>
<evidence type="ECO:0000256" key="3">
    <source>
        <dbReference type="ARBA" id="ARBA00022692"/>
    </source>
</evidence>
<feature type="transmembrane region" description="Helical" evidence="6">
    <location>
        <begin position="20"/>
        <end position="40"/>
    </location>
</feature>
<keyword evidence="5 6" id="KW-0472">Membrane</keyword>
<dbReference type="GO" id="GO:0050071">
    <property type="term" value="F:phosphatidylglycerol lysyltransferase activity"/>
    <property type="evidence" value="ECO:0007669"/>
    <property type="project" value="UniProtKB-EC"/>
</dbReference>
<evidence type="ECO:0000256" key="4">
    <source>
        <dbReference type="ARBA" id="ARBA00022989"/>
    </source>
</evidence>
<keyword evidence="8" id="KW-1185">Reference proteome</keyword>
<dbReference type="GO" id="GO:0006629">
    <property type="term" value="P:lipid metabolic process"/>
    <property type="evidence" value="ECO:0007669"/>
    <property type="project" value="UniProtKB-KW"/>
</dbReference>
<dbReference type="Pfam" id="PF03706">
    <property type="entry name" value="LPG_synthase_TM"/>
    <property type="match status" value="1"/>
</dbReference>
<name>A0A6L5YFI2_9FIRM</name>
<comment type="function">
    <text evidence="6">Catalyzes the transfer of a lysyl group from L-lysyl-tRNA(Lys) to membrane-bound phosphatidylglycerol (PG), which produces lysylphosphatidylglycerol (LPG), a major component of the bacterial membrane with a positive net charge. LPG synthesis contributes to bacterial virulence as it is involved in the resistance mechanism against cationic antimicrobial peptides (CAMP) produces by the host's immune system (defensins, cathelicidins) and by the competing microorganisms.</text>
</comment>
<evidence type="ECO:0000313" key="8">
    <source>
        <dbReference type="Proteomes" id="UP000476055"/>
    </source>
</evidence>
<accession>A0A6L5YFI2</accession>
<feature type="transmembrane region" description="Helical" evidence="6">
    <location>
        <begin position="170"/>
        <end position="191"/>
    </location>
</feature>
<evidence type="ECO:0000256" key="1">
    <source>
        <dbReference type="ARBA" id="ARBA00004651"/>
    </source>
</evidence>
<evidence type="ECO:0000256" key="5">
    <source>
        <dbReference type="ARBA" id="ARBA00023136"/>
    </source>
</evidence>
<feature type="transmembrane region" description="Helical" evidence="6">
    <location>
        <begin position="143"/>
        <end position="164"/>
    </location>
</feature>
<dbReference type="Proteomes" id="UP000476055">
    <property type="component" value="Unassembled WGS sequence"/>
</dbReference>
<organism evidence="7 8">
    <name type="scientific">Waltera intestinalis</name>
    <dbReference type="NCBI Taxonomy" id="2606635"/>
    <lineage>
        <taxon>Bacteria</taxon>
        <taxon>Bacillati</taxon>
        <taxon>Bacillota</taxon>
        <taxon>Clostridia</taxon>
        <taxon>Lachnospirales</taxon>
        <taxon>Lachnospiraceae</taxon>
        <taxon>Waltera</taxon>
    </lineage>
</organism>
<sequence length="359" mass="39820">MIKEGAMMRHDSGKVLSSILKYLLKLLFVCLLLGILYYSFKDSMEDMITELSKVSPQVTLVLFLSVILYHLCEGHITWLIVHNTHPEYTGLQGFCNAFYCSFYKTATLGSGSGIAGIYYLNKSGIPVPSATGMYFFQYIVHKVSMAVYSLLLFLMTYGFIHASFADYQGYILLGFAGVCVIAGVLLAVATVPWMQTACNLLANHLRAKHPSWEEKLTGAGHKLAQLQAESRSLLKDPLLLLRLFLCNLLKFTTWYIIPWMVFCNSPGDGSGDLPFSFLQCFALTSLSQSLAGVIPTPAGIGSVEAVFTLLFRRLLPEAKALSAVLLYRFATMLLPCVIGAFFVLGERIISLHRKKRTAD</sequence>
<gene>
    <name evidence="6" type="primary">mprF</name>
    <name evidence="7" type="ORF">FYJ59_01120</name>
</gene>
<dbReference type="GO" id="GO:0046677">
    <property type="term" value="P:response to antibiotic"/>
    <property type="evidence" value="ECO:0007669"/>
    <property type="project" value="UniProtKB-KW"/>
</dbReference>
<evidence type="ECO:0000256" key="2">
    <source>
        <dbReference type="ARBA" id="ARBA00022475"/>
    </source>
</evidence>
<comment type="subcellular location">
    <subcellularLocation>
        <location evidence="1 6">Cell membrane</location>
        <topology evidence="1 6">Multi-pass membrane protein</topology>
    </subcellularLocation>
</comment>
<keyword evidence="6" id="KW-0046">Antibiotic resistance</keyword>
<keyword evidence="6" id="KW-0808">Transferase</keyword>
<protein>
    <recommendedName>
        <fullName evidence="6">Phosphatidylglycerol lysyltransferase</fullName>
        <ecNumber evidence="6">2.3.2.3</ecNumber>
    </recommendedName>
    <alternativeName>
        <fullName evidence="6">Lysylphosphatidylglycerol synthase</fullName>
    </alternativeName>
</protein>
<keyword evidence="2" id="KW-1003">Cell membrane</keyword>
<feature type="transmembrane region" description="Helical" evidence="6">
    <location>
        <begin position="60"/>
        <end position="81"/>
    </location>
</feature>
<evidence type="ECO:0000256" key="6">
    <source>
        <dbReference type="RuleBase" id="RU363042"/>
    </source>
</evidence>
<dbReference type="InterPro" id="IPR022791">
    <property type="entry name" value="L-PG_synthase/AglD"/>
</dbReference>
<feature type="transmembrane region" description="Helical" evidence="6">
    <location>
        <begin position="325"/>
        <end position="345"/>
    </location>
</feature>
<evidence type="ECO:0000313" key="7">
    <source>
        <dbReference type="EMBL" id="MST56863.1"/>
    </source>
</evidence>
<keyword evidence="6" id="KW-0443">Lipid metabolism</keyword>
<dbReference type="GO" id="GO:0005886">
    <property type="term" value="C:plasma membrane"/>
    <property type="evidence" value="ECO:0007669"/>
    <property type="project" value="UniProtKB-SubCell"/>
</dbReference>
<proteinExistence type="inferred from homology"/>
<comment type="similarity">
    <text evidence="6">Belongs to the LPG synthase family.</text>
</comment>
<dbReference type="EC" id="2.3.2.3" evidence="6"/>
<comment type="caution">
    <text evidence="7">The sequence shown here is derived from an EMBL/GenBank/DDBJ whole genome shotgun (WGS) entry which is preliminary data.</text>
</comment>
<dbReference type="PANTHER" id="PTHR39087">
    <property type="entry name" value="UPF0104 MEMBRANE PROTEIN MJ1595"/>
    <property type="match status" value="1"/>
</dbReference>
<feature type="transmembrane region" description="Helical" evidence="6">
    <location>
        <begin position="239"/>
        <end position="257"/>
    </location>
</feature>
<dbReference type="PANTHER" id="PTHR39087:SF2">
    <property type="entry name" value="UPF0104 MEMBRANE PROTEIN MJ1595"/>
    <property type="match status" value="1"/>
</dbReference>
<dbReference type="EMBL" id="VUMU01000001">
    <property type="protein sequence ID" value="MST56863.1"/>
    <property type="molecule type" value="Genomic_DNA"/>
</dbReference>